<dbReference type="Pfam" id="PF00296">
    <property type="entry name" value="Bac_luciferase"/>
    <property type="match status" value="1"/>
</dbReference>
<name>A0ABN2IHA3_9MICO</name>
<dbReference type="RefSeq" id="WP_344072886.1">
    <property type="nucleotide sequence ID" value="NZ_BAAAPL010000002.1"/>
</dbReference>
<dbReference type="EMBL" id="BAAAPL010000002">
    <property type="protein sequence ID" value="GAA1705046.1"/>
    <property type="molecule type" value="Genomic_DNA"/>
</dbReference>
<keyword evidence="4" id="KW-0503">Monooxygenase</keyword>
<feature type="region of interest" description="Disordered" evidence="6">
    <location>
        <begin position="433"/>
        <end position="455"/>
    </location>
</feature>
<evidence type="ECO:0000256" key="2">
    <source>
        <dbReference type="ARBA" id="ARBA00022643"/>
    </source>
</evidence>
<keyword evidence="3" id="KW-0560">Oxidoreductase</keyword>
<organism evidence="8 9">
    <name type="scientific">Microbacterium sediminicola</name>
    <dbReference type="NCBI Taxonomy" id="415210"/>
    <lineage>
        <taxon>Bacteria</taxon>
        <taxon>Bacillati</taxon>
        <taxon>Actinomycetota</taxon>
        <taxon>Actinomycetes</taxon>
        <taxon>Micrococcales</taxon>
        <taxon>Microbacteriaceae</taxon>
        <taxon>Microbacterium</taxon>
    </lineage>
</organism>
<comment type="similarity">
    <text evidence="5">Belongs to the NtaA/SnaA/DszA monooxygenase family.</text>
</comment>
<dbReference type="NCBIfam" id="TIGR03860">
    <property type="entry name" value="FMN_nitrolo"/>
    <property type="match status" value="1"/>
</dbReference>
<dbReference type="InterPro" id="IPR051260">
    <property type="entry name" value="Diverse_substr_monoxygenases"/>
</dbReference>
<dbReference type="Gene3D" id="3.20.20.30">
    <property type="entry name" value="Luciferase-like domain"/>
    <property type="match status" value="1"/>
</dbReference>
<dbReference type="InterPro" id="IPR011251">
    <property type="entry name" value="Luciferase-like_dom"/>
</dbReference>
<reference evidence="8 9" key="1">
    <citation type="journal article" date="2019" name="Int. J. Syst. Evol. Microbiol.">
        <title>The Global Catalogue of Microorganisms (GCM) 10K type strain sequencing project: providing services to taxonomists for standard genome sequencing and annotation.</title>
        <authorList>
            <consortium name="The Broad Institute Genomics Platform"/>
            <consortium name="The Broad Institute Genome Sequencing Center for Infectious Disease"/>
            <person name="Wu L."/>
            <person name="Ma J."/>
        </authorList>
    </citation>
    <scope>NUCLEOTIDE SEQUENCE [LARGE SCALE GENOMIC DNA]</scope>
    <source>
        <strain evidence="8 9">JCM 15577</strain>
    </source>
</reference>
<protein>
    <submittedName>
        <fullName evidence="8">LLM class flavin-dependent oxidoreductase</fullName>
    </submittedName>
</protein>
<dbReference type="PIRSF" id="PIRSF000337">
    <property type="entry name" value="NTA_MOA"/>
    <property type="match status" value="1"/>
</dbReference>
<sequence>MPKQIVLGAFEIMAPTFLTNAWSHPDAHPERFTDLASWQQLARELEDGGFDFLFFAEALGYPMDDNGVASPTAIREGVQFPVMEPLSIVTGLAAVTDRLGYVVTTSTTAERPFTNARRFSTVDHLTNGRIGWNIVTSDNAQATMKLLGGNGVIPHDERYARADEFVDLSMKLWEGSWEDGALVMDKATRTMVDQDRLHEVHYQGEYFALDGYYPIPPSPQRTPTLFQAGASPRGRNFAARIAECIFIQERTIEAGAALVADLRERARLAGRDGGDVNIVNNLSVIVADTAEEAQEKRRALTTTPTREAMAALFLGWSGVDLLQFDPAISLAEVKTEVGQSLLKQYQDPNLTVGEVMDHLRDTMGGYKVTGTPEQVADEIVEIVEGTDVDGFLFDHGAGGVEAYRPFLHEVMPLLRERGILPEEPRRGTLREMLTGGGSRLPDSHPGATFRVPSAT</sequence>
<dbReference type="SUPFAM" id="SSF51679">
    <property type="entry name" value="Bacterial luciferase-like"/>
    <property type="match status" value="1"/>
</dbReference>
<dbReference type="PANTHER" id="PTHR30011:SF16">
    <property type="entry name" value="C2H2 FINGER DOMAIN TRANSCRIPTION FACTOR (EUROFUNG)-RELATED"/>
    <property type="match status" value="1"/>
</dbReference>
<keyword evidence="1" id="KW-0285">Flavoprotein</keyword>
<evidence type="ECO:0000259" key="7">
    <source>
        <dbReference type="Pfam" id="PF00296"/>
    </source>
</evidence>
<evidence type="ECO:0000256" key="3">
    <source>
        <dbReference type="ARBA" id="ARBA00023002"/>
    </source>
</evidence>
<feature type="domain" description="Luciferase-like" evidence="7">
    <location>
        <begin position="25"/>
        <end position="384"/>
    </location>
</feature>
<evidence type="ECO:0000313" key="8">
    <source>
        <dbReference type="EMBL" id="GAA1705046.1"/>
    </source>
</evidence>
<keyword evidence="2" id="KW-0288">FMN</keyword>
<dbReference type="PANTHER" id="PTHR30011">
    <property type="entry name" value="ALKANESULFONATE MONOOXYGENASE-RELATED"/>
    <property type="match status" value="1"/>
</dbReference>
<gene>
    <name evidence="8" type="ORF">GCM10009808_23780</name>
</gene>
<evidence type="ECO:0000256" key="1">
    <source>
        <dbReference type="ARBA" id="ARBA00022630"/>
    </source>
</evidence>
<dbReference type="Proteomes" id="UP001501690">
    <property type="component" value="Unassembled WGS sequence"/>
</dbReference>
<accession>A0ABN2IHA3</accession>
<evidence type="ECO:0000256" key="6">
    <source>
        <dbReference type="SAM" id="MobiDB-lite"/>
    </source>
</evidence>
<evidence type="ECO:0000256" key="4">
    <source>
        <dbReference type="ARBA" id="ARBA00023033"/>
    </source>
</evidence>
<evidence type="ECO:0000313" key="9">
    <source>
        <dbReference type="Proteomes" id="UP001501690"/>
    </source>
</evidence>
<evidence type="ECO:0000256" key="5">
    <source>
        <dbReference type="ARBA" id="ARBA00033748"/>
    </source>
</evidence>
<dbReference type="InterPro" id="IPR036661">
    <property type="entry name" value="Luciferase-like_sf"/>
</dbReference>
<proteinExistence type="inferred from homology"/>
<dbReference type="InterPro" id="IPR016215">
    <property type="entry name" value="NTA_MOA"/>
</dbReference>
<keyword evidence="9" id="KW-1185">Reference proteome</keyword>
<comment type="caution">
    <text evidence="8">The sequence shown here is derived from an EMBL/GenBank/DDBJ whole genome shotgun (WGS) entry which is preliminary data.</text>
</comment>